<name>A0A484F4Q8_9EURY</name>
<evidence type="ECO:0000313" key="1">
    <source>
        <dbReference type="EMBL" id="TDQ68772.1"/>
    </source>
</evidence>
<dbReference type="AlphaFoldDB" id="A0A484F4Q8"/>
<dbReference type="OrthoDB" id="60294at2157"/>
<evidence type="ECO:0000313" key="2">
    <source>
        <dbReference type="Proteomes" id="UP000294855"/>
    </source>
</evidence>
<sequence>MRVLLDTNIIIYRENKKVTNYSVTHLFRWLDKLKYDKLIHPLSRKEIERYITADPAESMTLKLDAYDELKTVAPLDIKVEELSRTTDKNDNDKIDTALLNEVYLGRVDLLVTEDRKLQRKAITLGIPQKVVSINTFISNATAENPTLVEYNTLAVKKGYFGSIDINNSFFDSFKEDYDGFASWFAKKCDEEAYICQDGTDRILGFLYLKTETEDENYSDIIPSFSKKRRLKVGTFKVESTGFRLGERFIKIILDNALERNVDEVYVTLFDDREELIALGQLFLRWGFVRFGSKIHTDGRNEIVLTKNMTNYDSVLSPKQNYPNLRYNVNKFIMPIDPKYHTSLFPDSILNTENENDFLENTPYRYALQKVYITWGQDDNVNPGDVMLFYRMGPEGSKKRFSSVITTVAIVDEILDTFSTKEEFLNQCQNRSVFSIDDLELFWQNYRNNIKIMKFVYVKSLVHRPVLDFLWKNNIIPFPKGPRPFTHITNDQFNLIINEGRTDLSRFWRLNI</sequence>
<evidence type="ECO:0008006" key="3">
    <source>
        <dbReference type="Google" id="ProtNLM"/>
    </source>
</evidence>
<dbReference type="CDD" id="cd18699">
    <property type="entry name" value="PIN_VapC_like"/>
    <property type="match status" value="1"/>
</dbReference>
<dbReference type="InterPro" id="IPR029060">
    <property type="entry name" value="PIN-like_dom_sf"/>
</dbReference>
<dbReference type="Proteomes" id="UP000294855">
    <property type="component" value="Unassembled WGS sequence"/>
</dbReference>
<keyword evidence="2" id="KW-1185">Reference proteome</keyword>
<proteinExistence type="predicted"/>
<protein>
    <recommendedName>
        <fullName evidence="3">N-acetyltransferase domain-containing protein</fullName>
    </recommendedName>
</protein>
<dbReference type="Gene3D" id="3.40.630.30">
    <property type="match status" value="1"/>
</dbReference>
<comment type="caution">
    <text evidence="1">The sequence shown here is derived from an EMBL/GenBank/DDBJ whole genome shotgun (WGS) entry which is preliminary data.</text>
</comment>
<reference evidence="1 2" key="1">
    <citation type="submission" date="2019-03" db="EMBL/GenBank/DDBJ databases">
        <title>Genomic Encyclopedia of Type Strains, Phase IV (KMG-IV): sequencing the most valuable type-strain genomes for metagenomic binning, comparative biology and taxonomic classification.</title>
        <authorList>
            <person name="Goeker M."/>
        </authorList>
    </citation>
    <scope>NUCLEOTIDE SEQUENCE [LARGE SCALE GENOMIC DNA]</scope>
    <source>
        <strain evidence="1 2">DSM 13328</strain>
    </source>
</reference>
<gene>
    <name evidence="1" type="ORF">C7391_0967</name>
</gene>
<dbReference type="SUPFAM" id="SSF88723">
    <property type="entry name" value="PIN domain-like"/>
    <property type="match status" value="1"/>
</dbReference>
<dbReference type="RefSeq" id="WP_133517421.1">
    <property type="nucleotide sequence ID" value="NZ_JAHDUW010000003.1"/>
</dbReference>
<dbReference type="EMBL" id="SNYS01000008">
    <property type="protein sequence ID" value="TDQ68772.1"/>
    <property type="molecule type" value="Genomic_DNA"/>
</dbReference>
<organism evidence="1 2">
    <name type="scientific">Methanimicrococcus blatticola</name>
    <dbReference type="NCBI Taxonomy" id="91560"/>
    <lineage>
        <taxon>Archaea</taxon>
        <taxon>Methanobacteriati</taxon>
        <taxon>Methanobacteriota</taxon>
        <taxon>Stenosarchaea group</taxon>
        <taxon>Methanomicrobia</taxon>
        <taxon>Methanosarcinales</taxon>
        <taxon>Methanosarcinaceae</taxon>
        <taxon>Methanimicrococcus</taxon>
    </lineage>
</organism>
<accession>A0A484F4Q8</accession>